<dbReference type="AlphaFoldDB" id="A0A103XG62"/>
<feature type="repeat" description="TPR" evidence="3">
    <location>
        <begin position="2"/>
        <end position="35"/>
    </location>
</feature>
<keyword evidence="1" id="KW-0677">Repeat</keyword>
<evidence type="ECO:0000313" key="5">
    <source>
        <dbReference type="Proteomes" id="UP000243975"/>
    </source>
</evidence>
<name>A0A103XG62_CYNCS</name>
<evidence type="ECO:0000313" key="4">
    <source>
        <dbReference type="EMBL" id="KVH90148.1"/>
    </source>
</evidence>
<dbReference type="Proteomes" id="UP000243975">
    <property type="component" value="Unassembled WGS sequence"/>
</dbReference>
<dbReference type="PANTHER" id="PTHR22904">
    <property type="entry name" value="TPR REPEAT CONTAINING PROTEIN"/>
    <property type="match status" value="1"/>
</dbReference>
<comment type="caution">
    <text evidence="4">The sequence shown here is derived from an EMBL/GenBank/DDBJ whole genome shotgun (WGS) entry which is preliminary data.</text>
</comment>
<dbReference type="PROSITE" id="PS50005">
    <property type="entry name" value="TPR"/>
    <property type="match status" value="1"/>
</dbReference>
<dbReference type="SMART" id="SM00028">
    <property type="entry name" value="TPR"/>
    <property type="match status" value="2"/>
</dbReference>
<dbReference type="EMBL" id="LEKV01005115">
    <property type="protein sequence ID" value="KVH90148.1"/>
    <property type="molecule type" value="Genomic_DNA"/>
</dbReference>
<keyword evidence="2 3" id="KW-0802">TPR repeat</keyword>
<dbReference type="Gene3D" id="1.25.40.10">
    <property type="entry name" value="Tetratricopeptide repeat domain"/>
    <property type="match status" value="1"/>
</dbReference>
<dbReference type="Gramene" id="KVH90148">
    <property type="protein sequence ID" value="KVH90148"/>
    <property type="gene ID" value="Ccrd_007854"/>
</dbReference>
<dbReference type="SUPFAM" id="SSF48452">
    <property type="entry name" value="TPR-like"/>
    <property type="match status" value="1"/>
</dbReference>
<dbReference type="GO" id="GO:0051879">
    <property type="term" value="F:Hsp90 protein binding"/>
    <property type="evidence" value="ECO:0007669"/>
    <property type="project" value="TreeGrafter"/>
</dbReference>
<organism evidence="4 5">
    <name type="scientific">Cynara cardunculus var. scolymus</name>
    <name type="common">Globe artichoke</name>
    <name type="synonym">Cynara scolymus</name>
    <dbReference type="NCBI Taxonomy" id="59895"/>
    <lineage>
        <taxon>Eukaryota</taxon>
        <taxon>Viridiplantae</taxon>
        <taxon>Streptophyta</taxon>
        <taxon>Embryophyta</taxon>
        <taxon>Tracheophyta</taxon>
        <taxon>Spermatophyta</taxon>
        <taxon>Magnoliopsida</taxon>
        <taxon>eudicotyledons</taxon>
        <taxon>Gunneridae</taxon>
        <taxon>Pentapetalae</taxon>
        <taxon>asterids</taxon>
        <taxon>campanulids</taxon>
        <taxon>Asterales</taxon>
        <taxon>Asteraceae</taxon>
        <taxon>Carduoideae</taxon>
        <taxon>Cardueae</taxon>
        <taxon>Carduinae</taxon>
        <taxon>Cynara</taxon>
    </lineage>
</organism>
<keyword evidence="5" id="KW-1185">Reference proteome</keyword>
<dbReference type="PANTHER" id="PTHR22904:SF533">
    <property type="entry name" value="HSP70-HSP90 ORGANIZING PROTEIN 3"/>
    <property type="match status" value="1"/>
</dbReference>
<evidence type="ECO:0000256" key="1">
    <source>
        <dbReference type="ARBA" id="ARBA00022737"/>
    </source>
</evidence>
<reference evidence="4 5" key="1">
    <citation type="journal article" date="2016" name="Sci. Rep.">
        <title>The genome sequence of the outbreeding globe artichoke constructed de novo incorporating a phase-aware low-pass sequencing strategy of F1 progeny.</title>
        <authorList>
            <person name="Scaglione D."/>
            <person name="Reyes-Chin-Wo S."/>
            <person name="Acquadro A."/>
            <person name="Froenicke L."/>
            <person name="Portis E."/>
            <person name="Beitel C."/>
            <person name="Tirone M."/>
            <person name="Mauro R."/>
            <person name="Lo Monaco A."/>
            <person name="Mauromicale G."/>
            <person name="Faccioli P."/>
            <person name="Cattivelli L."/>
            <person name="Rieseberg L."/>
            <person name="Michelmore R."/>
            <person name="Lanteri S."/>
        </authorList>
    </citation>
    <scope>NUCLEOTIDE SEQUENCE [LARGE SCALE GENOMIC DNA]</scope>
    <source>
        <strain evidence="4">2C</strain>
    </source>
</reference>
<proteinExistence type="predicted"/>
<dbReference type="STRING" id="59895.A0A103XG62"/>
<dbReference type="InterPro" id="IPR011990">
    <property type="entry name" value="TPR-like_helical_dom_sf"/>
</dbReference>
<evidence type="ECO:0000256" key="2">
    <source>
        <dbReference type="ARBA" id="ARBA00022803"/>
    </source>
</evidence>
<evidence type="ECO:0000256" key="3">
    <source>
        <dbReference type="PROSITE-ProRule" id="PRU00339"/>
    </source>
</evidence>
<sequence length="105" mass="11706">MADEAKAKGNATFSAGNYTEAIKHFTDAINIAPTNHVLYSNRSAAYASLKQKYPDAIKHYTESLRRNPKDARVMVFFFPLSLIMDFAVDEICSALHAQNGSFLFV</sequence>
<protein>
    <submittedName>
        <fullName evidence="4">Tetratricopeptide-like helical</fullName>
    </submittedName>
</protein>
<dbReference type="InterPro" id="IPR019734">
    <property type="entry name" value="TPR_rpt"/>
</dbReference>
<gene>
    <name evidence="4" type="ORF">Ccrd_007854</name>
</gene>
<accession>A0A103XG62</accession>